<dbReference type="AlphaFoldDB" id="A0A2J7QNQ5"/>
<keyword evidence="3" id="KW-1185">Reference proteome</keyword>
<dbReference type="EMBL" id="NEVH01012868">
    <property type="protein sequence ID" value="PNF30173.1"/>
    <property type="molecule type" value="Genomic_DNA"/>
</dbReference>
<comment type="caution">
    <text evidence="2">The sequence shown here is derived from an EMBL/GenBank/DDBJ whole genome shotgun (WGS) entry which is preliminary data.</text>
</comment>
<evidence type="ECO:0000313" key="2">
    <source>
        <dbReference type="EMBL" id="PNF30173.1"/>
    </source>
</evidence>
<proteinExistence type="predicted"/>
<feature type="region of interest" description="Disordered" evidence="1">
    <location>
        <begin position="40"/>
        <end position="63"/>
    </location>
</feature>
<sequence>MIVPTGSIKRLTSGRIKRLELCPSPVLSQERSLLFTKNKTTVDPPKTHECDAMNDASQITPEG</sequence>
<protein>
    <submittedName>
        <fullName evidence="2">Uncharacterized protein</fullName>
    </submittedName>
</protein>
<reference evidence="2 3" key="1">
    <citation type="submission" date="2017-12" db="EMBL/GenBank/DDBJ databases">
        <title>Hemimetabolous genomes reveal molecular basis of termite eusociality.</title>
        <authorList>
            <person name="Harrison M.C."/>
            <person name="Jongepier E."/>
            <person name="Robertson H.M."/>
            <person name="Arning N."/>
            <person name="Bitard-Feildel T."/>
            <person name="Chao H."/>
            <person name="Childers C.P."/>
            <person name="Dinh H."/>
            <person name="Doddapaneni H."/>
            <person name="Dugan S."/>
            <person name="Gowin J."/>
            <person name="Greiner C."/>
            <person name="Han Y."/>
            <person name="Hu H."/>
            <person name="Hughes D.S.T."/>
            <person name="Huylmans A.-K."/>
            <person name="Kemena C."/>
            <person name="Kremer L.P.M."/>
            <person name="Lee S.L."/>
            <person name="Lopez-Ezquerra A."/>
            <person name="Mallet L."/>
            <person name="Monroy-Kuhn J.M."/>
            <person name="Moser A."/>
            <person name="Murali S.C."/>
            <person name="Muzny D.M."/>
            <person name="Otani S."/>
            <person name="Piulachs M.-D."/>
            <person name="Poelchau M."/>
            <person name="Qu J."/>
            <person name="Schaub F."/>
            <person name="Wada-Katsumata A."/>
            <person name="Worley K.C."/>
            <person name="Xie Q."/>
            <person name="Ylla G."/>
            <person name="Poulsen M."/>
            <person name="Gibbs R.A."/>
            <person name="Schal C."/>
            <person name="Richards S."/>
            <person name="Belles X."/>
            <person name="Korb J."/>
            <person name="Bornberg-Bauer E."/>
        </authorList>
    </citation>
    <scope>NUCLEOTIDE SEQUENCE [LARGE SCALE GENOMIC DNA]</scope>
    <source>
        <tissue evidence="2">Whole body</tissue>
    </source>
</reference>
<organism evidence="2 3">
    <name type="scientific">Cryptotermes secundus</name>
    <dbReference type="NCBI Taxonomy" id="105785"/>
    <lineage>
        <taxon>Eukaryota</taxon>
        <taxon>Metazoa</taxon>
        <taxon>Ecdysozoa</taxon>
        <taxon>Arthropoda</taxon>
        <taxon>Hexapoda</taxon>
        <taxon>Insecta</taxon>
        <taxon>Pterygota</taxon>
        <taxon>Neoptera</taxon>
        <taxon>Polyneoptera</taxon>
        <taxon>Dictyoptera</taxon>
        <taxon>Blattodea</taxon>
        <taxon>Blattoidea</taxon>
        <taxon>Termitoidae</taxon>
        <taxon>Kalotermitidae</taxon>
        <taxon>Cryptotermitinae</taxon>
        <taxon>Cryptotermes</taxon>
    </lineage>
</organism>
<evidence type="ECO:0000313" key="3">
    <source>
        <dbReference type="Proteomes" id="UP000235965"/>
    </source>
</evidence>
<gene>
    <name evidence="2" type="ORF">B7P43_G18399</name>
</gene>
<dbReference type="InParanoid" id="A0A2J7QNQ5"/>
<evidence type="ECO:0000256" key="1">
    <source>
        <dbReference type="SAM" id="MobiDB-lite"/>
    </source>
</evidence>
<accession>A0A2J7QNQ5</accession>
<dbReference type="Proteomes" id="UP000235965">
    <property type="component" value="Unassembled WGS sequence"/>
</dbReference>
<name>A0A2J7QNQ5_9NEOP</name>